<dbReference type="Gene3D" id="3.30.70.20">
    <property type="match status" value="1"/>
</dbReference>
<proteinExistence type="predicted"/>
<evidence type="ECO:0000313" key="1">
    <source>
        <dbReference type="EMBL" id="MFC5455188.1"/>
    </source>
</evidence>
<dbReference type="PANTHER" id="PTHR42773">
    <property type="entry name" value="METALLO-BETA-LACTAMASE-RELATED"/>
    <property type="match status" value="1"/>
</dbReference>
<dbReference type="Proteomes" id="UP001596052">
    <property type="component" value="Unassembled WGS sequence"/>
</dbReference>
<organism evidence="1 2">
    <name type="scientific">Prosthecobacter fluviatilis</name>
    <dbReference type="NCBI Taxonomy" id="445931"/>
    <lineage>
        <taxon>Bacteria</taxon>
        <taxon>Pseudomonadati</taxon>
        <taxon>Verrucomicrobiota</taxon>
        <taxon>Verrucomicrobiia</taxon>
        <taxon>Verrucomicrobiales</taxon>
        <taxon>Verrucomicrobiaceae</taxon>
        <taxon>Prosthecobacter</taxon>
    </lineage>
</organism>
<name>A0ABW0KNW1_9BACT</name>
<sequence>MPNIEDRLHQNAPGRFYVDSSCIDCDLCRDHAPEFFRRDDDTGQSYVFRQPVTEEEIQLCLEALESCPSESIGQTDDAG</sequence>
<reference evidence="2" key="1">
    <citation type="journal article" date="2019" name="Int. J. Syst. Evol. Microbiol.">
        <title>The Global Catalogue of Microorganisms (GCM) 10K type strain sequencing project: providing services to taxonomists for standard genome sequencing and annotation.</title>
        <authorList>
            <consortium name="The Broad Institute Genomics Platform"/>
            <consortium name="The Broad Institute Genome Sequencing Center for Infectious Disease"/>
            <person name="Wu L."/>
            <person name="Ma J."/>
        </authorList>
    </citation>
    <scope>NUCLEOTIDE SEQUENCE [LARGE SCALE GENOMIC DNA]</scope>
    <source>
        <strain evidence="2">CGMCC 4.1469</strain>
    </source>
</reference>
<dbReference type="Pfam" id="PF13370">
    <property type="entry name" value="Fer4_13"/>
    <property type="match status" value="1"/>
</dbReference>
<dbReference type="PANTHER" id="PTHR42773:SF1">
    <property type="entry name" value="METALLO-BETA-LACTAMASE FAMILY PROTEIN"/>
    <property type="match status" value="1"/>
</dbReference>
<gene>
    <name evidence="1" type="ORF">ACFQDI_10005</name>
</gene>
<evidence type="ECO:0000313" key="2">
    <source>
        <dbReference type="Proteomes" id="UP001596052"/>
    </source>
</evidence>
<keyword evidence="2" id="KW-1185">Reference proteome</keyword>
<dbReference type="RefSeq" id="WP_377166022.1">
    <property type="nucleotide sequence ID" value="NZ_JBHSMQ010000003.1"/>
</dbReference>
<dbReference type="SUPFAM" id="SSF54862">
    <property type="entry name" value="4Fe-4S ferredoxins"/>
    <property type="match status" value="1"/>
</dbReference>
<dbReference type="EMBL" id="JBHSMQ010000003">
    <property type="protein sequence ID" value="MFC5455188.1"/>
    <property type="molecule type" value="Genomic_DNA"/>
</dbReference>
<accession>A0ABW0KNW1</accession>
<comment type="caution">
    <text evidence="1">The sequence shown here is derived from an EMBL/GenBank/DDBJ whole genome shotgun (WGS) entry which is preliminary data.</text>
</comment>
<protein>
    <submittedName>
        <fullName evidence="1">Ferredoxin</fullName>
    </submittedName>
</protein>